<evidence type="ECO:0000259" key="13">
    <source>
        <dbReference type="PROSITE" id="PS50278"/>
    </source>
</evidence>
<dbReference type="AlphaFoldDB" id="A0A674NF16"/>
<feature type="domain" description="Platelet-derived growth factor (PDGF) family profile" evidence="13">
    <location>
        <begin position="221"/>
        <end position="326"/>
    </location>
</feature>
<dbReference type="PROSITE" id="PS01180">
    <property type="entry name" value="CUB"/>
    <property type="match status" value="1"/>
</dbReference>
<evidence type="ECO:0000259" key="12">
    <source>
        <dbReference type="PROSITE" id="PS01180"/>
    </source>
</evidence>
<evidence type="ECO:0000313" key="14">
    <source>
        <dbReference type="Ensembl" id="ENSTRUP00000071811.1"/>
    </source>
</evidence>
<evidence type="ECO:0000256" key="8">
    <source>
        <dbReference type="ARBA" id="ARBA00023180"/>
    </source>
</evidence>
<dbReference type="SMART" id="SM00042">
    <property type="entry name" value="CUB"/>
    <property type="match status" value="1"/>
</dbReference>
<proteinExistence type="inferred from homology"/>
<comment type="subcellular location">
    <subcellularLocation>
        <location evidence="1">Secreted</location>
    </subcellularLocation>
</comment>
<comment type="caution">
    <text evidence="11">Lacks conserved residue(s) required for the propagation of feature annotation.</text>
</comment>
<dbReference type="InterPro" id="IPR035914">
    <property type="entry name" value="Sperma_CUB_dom_sf"/>
</dbReference>
<organism evidence="14 15">
    <name type="scientific">Takifugu rubripes</name>
    <name type="common">Japanese pufferfish</name>
    <name type="synonym">Fugu rubripes</name>
    <dbReference type="NCBI Taxonomy" id="31033"/>
    <lineage>
        <taxon>Eukaryota</taxon>
        <taxon>Metazoa</taxon>
        <taxon>Chordata</taxon>
        <taxon>Craniata</taxon>
        <taxon>Vertebrata</taxon>
        <taxon>Euteleostomi</taxon>
        <taxon>Actinopterygii</taxon>
        <taxon>Neopterygii</taxon>
        <taxon>Teleostei</taxon>
        <taxon>Neoteleostei</taxon>
        <taxon>Acanthomorphata</taxon>
        <taxon>Eupercaria</taxon>
        <taxon>Tetraodontiformes</taxon>
        <taxon>Tetradontoidea</taxon>
        <taxon>Tetraodontidae</taxon>
        <taxon>Takifugu</taxon>
    </lineage>
</organism>
<evidence type="ECO:0000256" key="3">
    <source>
        <dbReference type="ARBA" id="ARBA00018876"/>
    </source>
</evidence>
<reference evidence="14 15" key="1">
    <citation type="journal article" date="2011" name="Genome Biol. Evol.">
        <title>Integration of the genetic map and genome assembly of fugu facilitates insights into distinct features of genome evolution in teleosts and mammals.</title>
        <authorList>
            <person name="Kai W."/>
            <person name="Kikuchi K."/>
            <person name="Tohari S."/>
            <person name="Chew A.K."/>
            <person name="Tay A."/>
            <person name="Fujiwara A."/>
            <person name="Hosoya S."/>
            <person name="Suetake H."/>
            <person name="Naruse K."/>
            <person name="Brenner S."/>
            <person name="Suzuki Y."/>
            <person name="Venkatesh B."/>
        </authorList>
    </citation>
    <scope>NUCLEOTIDE SEQUENCE [LARGE SCALE GENOMIC DNA]</scope>
</reference>
<dbReference type="GO" id="GO:0005615">
    <property type="term" value="C:extracellular space"/>
    <property type="evidence" value="ECO:0007669"/>
    <property type="project" value="TreeGrafter"/>
</dbReference>
<name>A0A674NF16_TAKRU</name>
<dbReference type="SUPFAM" id="SSF49854">
    <property type="entry name" value="Spermadhesin, CUB domain"/>
    <property type="match status" value="1"/>
</dbReference>
<keyword evidence="5" id="KW-0165">Cleavage on pair of basic residues</keyword>
<gene>
    <name evidence="14" type="primary">pdgfd</name>
</gene>
<accession>A0A674NF16</accession>
<evidence type="ECO:0000256" key="5">
    <source>
        <dbReference type="ARBA" id="ARBA00022685"/>
    </source>
</evidence>
<dbReference type="CDD" id="cd00041">
    <property type="entry name" value="CUB"/>
    <property type="match status" value="1"/>
</dbReference>
<feature type="domain" description="CUB" evidence="12">
    <location>
        <begin position="19"/>
        <end position="137"/>
    </location>
</feature>
<keyword evidence="4" id="KW-0964">Secreted</keyword>
<evidence type="ECO:0000256" key="6">
    <source>
        <dbReference type="ARBA" id="ARBA00023030"/>
    </source>
</evidence>
<comment type="similarity">
    <text evidence="2">Belongs to the PDGF/VEGF growth factor family.</text>
</comment>
<dbReference type="GO" id="GO:0008284">
    <property type="term" value="P:positive regulation of cell population proliferation"/>
    <property type="evidence" value="ECO:0007669"/>
    <property type="project" value="TreeGrafter"/>
</dbReference>
<evidence type="ECO:0000256" key="2">
    <source>
        <dbReference type="ARBA" id="ARBA00006686"/>
    </source>
</evidence>
<dbReference type="GO" id="GO:0048008">
    <property type="term" value="P:platelet-derived growth factor receptor signaling pathway"/>
    <property type="evidence" value="ECO:0007669"/>
    <property type="project" value="TreeGrafter"/>
</dbReference>
<dbReference type="GO" id="GO:0051897">
    <property type="term" value="P:positive regulation of phosphatidylinositol 3-kinase/protein kinase B signal transduction"/>
    <property type="evidence" value="ECO:0007669"/>
    <property type="project" value="TreeGrafter"/>
</dbReference>
<keyword evidence="7" id="KW-1015">Disulfide bond</keyword>
<dbReference type="Proteomes" id="UP000005226">
    <property type="component" value="Chromosome 11"/>
</dbReference>
<dbReference type="GO" id="GO:0030335">
    <property type="term" value="P:positive regulation of cell migration"/>
    <property type="evidence" value="ECO:0007669"/>
    <property type="project" value="TreeGrafter"/>
</dbReference>
<dbReference type="Pfam" id="PF00341">
    <property type="entry name" value="PDGF"/>
    <property type="match status" value="1"/>
</dbReference>
<evidence type="ECO:0000256" key="1">
    <source>
        <dbReference type="ARBA" id="ARBA00004613"/>
    </source>
</evidence>
<dbReference type="FunFam" id="2.60.120.290:FF:000005">
    <property type="entry name" value="Procollagen C-endopeptidase enhancer 1"/>
    <property type="match status" value="1"/>
</dbReference>
<dbReference type="SUPFAM" id="SSF57501">
    <property type="entry name" value="Cystine-knot cytokines"/>
    <property type="match status" value="1"/>
</dbReference>
<dbReference type="PROSITE" id="PS50278">
    <property type="entry name" value="PDGF_2"/>
    <property type="match status" value="1"/>
</dbReference>
<evidence type="ECO:0000256" key="7">
    <source>
        <dbReference type="ARBA" id="ARBA00023157"/>
    </source>
</evidence>
<dbReference type="PANTHER" id="PTHR11633:SF4">
    <property type="entry name" value="PLATELET-DERIVED GROWTH FACTOR D"/>
    <property type="match status" value="1"/>
</dbReference>
<dbReference type="InterPro" id="IPR000072">
    <property type="entry name" value="PDGF/VEGF_dom"/>
</dbReference>
<evidence type="ECO:0000256" key="9">
    <source>
        <dbReference type="ARBA" id="ARBA00023246"/>
    </source>
</evidence>
<sequence>MSLQPLTERNRLITDMYQKEDNITVTAAGGVIHSPRYPNAYPRNLLLSWKLLSPPGTRIHLEFDGQFGLEEADNGVCRYDFVEVEDLSETSTIIWGRWCGQKAPPSLNSKANMLRVTFNSDDYFVEKPGFKIYFSIPPCYQLSNSSQCSRFFSNQNLTIFIHTPTLDALDRTIAAFESVEQLFRYLNPNTWKHDLDSIYTQKHLHYRSMAYHLAGRYTKVDLNRHYDDVKQYSCTPRNYSVNLREELRTTNAIFFPRCLLVQRCGGNCGCGTDNWNNGCNCRAAKTTLKLHEVGLNVRSVSARKSMLSTMIFLTHHDRCECECASQPPR</sequence>
<dbReference type="GO" id="GO:0016020">
    <property type="term" value="C:membrane"/>
    <property type="evidence" value="ECO:0007669"/>
    <property type="project" value="InterPro"/>
</dbReference>
<dbReference type="GO" id="GO:0005161">
    <property type="term" value="F:platelet-derived growth factor receptor binding"/>
    <property type="evidence" value="ECO:0007669"/>
    <property type="project" value="TreeGrafter"/>
</dbReference>
<dbReference type="PANTHER" id="PTHR11633">
    <property type="entry name" value="PLATELET-DERIVED GROWTH FACTOR"/>
    <property type="match status" value="1"/>
</dbReference>
<dbReference type="InterPro" id="IPR000859">
    <property type="entry name" value="CUB_dom"/>
</dbReference>
<dbReference type="GO" id="GO:0051781">
    <property type="term" value="P:positive regulation of cell division"/>
    <property type="evidence" value="ECO:0007669"/>
    <property type="project" value="UniProtKB-KW"/>
</dbReference>
<keyword evidence="15" id="KW-1185">Reference proteome</keyword>
<dbReference type="GO" id="GO:0070374">
    <property type="term" value="P:positive regulation of ERK1 and ERK2 cascade"/>
    <property type="evidence" value="ECO:0007669"/>
    <property type="project" value="TreeGrafter"/>
</dbReference>
<protein>
    <recommendedName>
        <fullName evidence="3">Platelet-derived growth factor D</fullName>
    </recommendedName>
</protein>
<evidence type="ECO:0000256" key="10">
    <source>
        <dbReference type="ARBA" id="ARBA00026039"/>
    </source>
</evidence>
<dbReference type="InterPro" id="IPR029034">
    <property type="entry name" value="Cystine-knot_cytokine"/>
</dbReference>
<dbReference type="GO" id="GO:0008083">
    <property type="term" value="F:growth factor activity"/>
    <property type="evidence" value="ECO:0007669"/>
    <property type="project" value="UniProtKB-KW"/>
</dbReference>
<dbReference type="Ensembl" id="ENSTRUT00000060963.1">
    <property type="protein sequence ID" value="ENSTRUP00000071811.1"/>
    <property type="gene ID" value="ENSTRUG00000004007.3"/>
</dbReference>
<evidence type="ECO:0000256" key="11">
    <source>
        <dbReference type="PROSITE-ProRule" id="PRU00059"/>
    </source>
</evidence>
<dbReference type="Pfam" id="PF00431">
    <property type="entry name" value="CUB"/>
    <property type="match status" value="1"/>
</dbReference>
<dbReference type="Gene3D" id="2.10.90.10">
    <property type="entry name" value="Cystine-knot cytokines"/>
    <property type="match status" value="1"/>
</dbReference>
<comment type="subunit">
    <text evidence="10">Homodimer; disulfide-linked. Interacts with PDGFRB homodimers, and with heterodimers formed by PDGFRA and PDGFRB.</text>
</comment>
<evidence type="ECO:0000313" key="15">
    <source>
        <dbReference type="Proteomes" id="UP000005226"/>
    </source>
</evidence>
<dbReference type="GeneTree" id="ENSGT00940000159575"/>
<keyword evidence="6" id="KW-0339">Growth factor</keyword>
<reference evidence="14" key="3">
    <citation type="submission" date="2025-09" db="UniProtKB">
        <authorList>
            <consortium name="Ensembl"/>
        </authorList>
    </citation>
    <scope>IDENTIFICATION</scope>
</reference>
<reference evidence="14" key="2">
    <citation type="submission" date="2025-08" db="UniProtKB">
        <authorList>
            <consortium name="Ensembl"/>
        </authorList>
    </citation>
    <scope>IDENTIFICATION</scope>
</reference>
<keyword evidence="8" id="KW-0325">Glycoprotein</keyword>
<dbReference type="Gene3D" id="2.60.120.290">
    <property type="entry name" value="Spermadhesin, CUB domain"/>
    <property type="match status" value="1"/>
</dbReference>
<keyword evidence="9" id="KW-0497">Mitogen</keyword>
<evidence type="ECO:0000256" key="4">
    <source>
        <dbReference type="ARBA" id="ARBA00022525"/>
    </source>
</evidence>